<dbReference type="KEGG" id="mpec:B9O19_01592"/>
<dbReference type="EMBL" id="CP020991">
    <property type="protein sequence ID" value="AUO19749.1"/>
    <property type="molecule type" value="Genomic_DNA"/>
</dbReference>
<dbReference type="Gene3D" id="3.90.70.10">
    <property type="entry name" value="Cysteine proteinases"/>
    <property type="match status" value="1"/>
</dbReference>
<feature type="compositionally biased region" description="Polar residues" evidence="1">
    <location>
        <begin position="633"/>
        <end position="642"/>
    </location>
</feature>
<name>A0A2K9P4K8_9FIRM</name>
<dbReference type="GeneID" id="98062984"/>
<feature type="domain" description="Peptidase C1A papain C-terminal" evidence="3">
    <location>
        <begin position="80"/>
        <end position="381"/>
    </location>
</feature>
<organism evidence="4 5">
    <name type="scientific">Monoglobus pectinilyticus</name>
    <dbReference type="NCBI Taxonomy" id="1981510"/>
    <lineage>
        <taxon>Bacteria</taxon>
        <taxon>Bacillati</taxon>
        <taxon>Bacillota</taxon>
        <taxon>Clostridia</taxon>
        <taxon>Monoglobales</taxon>
        <taxon>Monoglobaceae</taxon>
        <taxon>Monoglobus</taxon>
    </lineage>
</organism>
<dbReference type="OrthoDB" id="3648721at2"/>
<gene>
    <name evidence="4" type="ORF">B9O19_01592</name>
</gene>
<dbReference type="PROSITE" id="PS00639">
    <property type="entry name" value="THIOL_PROTEASE_HIS"/>
    <property type="match status" value="1"/>
</dbReference>
<dbReference type="Pfam" id="PF18560">
    <property type="entry name" value="Lectin_like"/>
    <property type="match status" value="1"/>
</dbReference>
<evidence type="ECO:0000313" key="5">
    <source>
        <dbReference type="Proteomes" id="UP000235589"/>
    </source>
</evidence>
<dbReference type="AlphaFoldDB" id="A0A2K9P4K8"/>
<dbReference type="InterPro" id="IPR000668">
    <property type="entry name" value="Peptidase_C1A_C"/>
</dbReference>
<sequence length="771" mass="84518">MKKLKSIVLLLVFAIVITGSGYAESIGADVIYSGGIVAEQTGAYQDYLKNPSAYTVIPEPVEFGKSESSAYLEEVMPEKYNTETDAGKDKKDFPAVRDQNIDGDCWAFANTAAQEYSNVVLNNKSYKNDNEILSEYHMAAAMNYTNDEGYKTFTWDNKTGGNTAMAVAYMSRETGGGSVLLKDFDNSKYLKYTGDRTDYSSLLGIDRAGKLISQESITNLYEGSSVLDYSYEDGSIKNIKYHKNESVINAIKAGIMKYGAVAVSYLSNESHDGYYNSKTGAYCGSWSDLLNGTAPDNNKVSFYQNDGSIKYKFNTPTNHAVTLIGWDDNYSYTNFKTKPSSYDGKDYNYENGAWIVRNSWGSDWANDGYEYISYMDPTIGFSASGYKFSDETDENIYSYDYVGLMGSISLKNSFGCTYQAIRFETSGKEPLKSIGLYALDMDDTFEIMVDSSPKDTSLPMNLSESEFKNNRVNLKDPDTGVISKSVQFSSPGYKVLDLAAPIDVNGSFYIYVRQSNDSKTSTDEYRIAGCTKGVNASYYQPEKNVCFYSSSKRGDTINGWGDIYLSGYNWCIKAYTGSNSLKPSASPLPTTSPTQEPIASESPSPTSAPTQEPVVSESPSPTSAPTLEPIVSESPNPTSAPTQEPIVTDSLTMTPTFAPVVSPTAEPIVSPYPEKFGEPEIVVNKAEQTVDVTVTRVDASCEDSAVLVGIYNSNGILVGFRKITSVFDENGTFMISGVEYGGLNANTLKVFIWSDMGDIPYLDSPQSVDLN</sequence>
<evidence type="ECO:0000313" key="4">
    <source>
        <dbReference type="EMBL" id="AUO19749.1"/>
    </source>
</evidence>
<reference evidence="4 5" key="1">
    <citation type="submission" date="2017-04" db="EMBL/GenBank/DDBJ databases">
        <title>Monoglobus pectinilyticus 14 draft genome.</title>
        <authorList>
            <person name="Kim C."/>
            <person name="Rosendale D.I."/>
            <person name="Kelly W.J."/>
            <person name="Tannock G.W."/>
            <person name="Patchett M.L."/>
            <person name="Jordens J.Z."/>
        </authorList>
    </citation>
    <scope>NUCLEOTIDE SEQUENCE [LARGE SCALE GENOMIC DNA]</scope>
    <source>
        <strain evidence="4 5">14</strain>
    </source>
</reference>
<proteinExistence type="predicted"/>
<evidence type="ECO:0000259" key="3">
    <source>
        <dbReference type="SMART" id="SM00645"/>
    </source>
</evidence>
<dbReference type="InterPro" id="IPR040528">
    <property type="entry name" value="Lectin-like"/>
</dbReference>
<dbReference type="InterPro" id="IPR038765">
    <property type="entry name" value="Papain-like_cys_pep_sf"/>
</dbReference>
<dbReference type="Pfam" id="PF00112">
    <property type="entry name" value="Peptidase_C1"/>
    <property type="match status" value="1"/>
</dbReference>
<accession>A0A2K9P4K8</accession>
<evidence type="ECO:0000256" key="2">
    <source>
        <dbReference type="SAM" id="SignalP"/>
    </source>
</evidence>
<feature type="compositionally biased region" description="Low complexity" evidence="1">
    <location>
        <begin position="582"/>
        <end position="629"/>
    </location>
</feature>
<dbReference type="SUPFAM" id="SSF54001">
    <property type="entry name" value="Cysteine proteinases"/>
    <property type="match status" value="1"/>
</dbReference>
<dbReference type="CDD" id="cd02619">
    <property type="entry name" value="Peptidase_C1"/>
    <property type="match status" value="1"/>
</dbReference>
<feature type="signal peptide" evidence="2">
    <location>
        <begin position="1"/>
        <end position="23"/>
    </location>
</feature>
<dbReference type="RefSeq" id="WP_102365928.1">
    <property type="nucleotide sequence ID" value="NZ_CP020991.1"/>
</dbReference>
<evidence type="ECO:0000256" key="1">
    <source>
        <dbReference type="SAM" id="MobiDB-lite"/>
    </source>
</evidence>
<protein>
    <submittedName>
        <fullName evidence="4">Peptidase C1A papain</fullName>
    </submittedName>
</protein>
<dbReference type="SMART" id="SM00645">
    <property type="entry name" value="Pept_C1"/>
    <property type="match status" value="1"/>
</dbReference>
<dbReference type="GO" id="GO:0006508">
    <property type="term" value="P:proteolysis"/>
    <property type="evidence" value="ECO:0007669"/>
    <property type="project" value="InterPro"/>
</dbReference>
<dbReference type="InterPro" id="IPR025660">
    <property type="entry name" value="Pept_his_AS"/>
</dbReference>
<keyword evidence="2" id="KW-0732">Signal</keyword>
<dbReference type="Proteomes" id="UP000235589">
    <property type="component" value="Chromosome"/>
</dbReference>
<feature type="region of interest" description="Disordered" evidence="1">
    <location>
        <begin position="582"/>
        <end position="645"/>
    </location>
</feature>
<feature type="chain" id="PRO_5039369392" evidence="2">
    <location>
        <begin position="24"/>
        <end position="771"/>
    </location>
</feature>
<keyword evidence="5" id="KW-1185">Reference proteome</keyword>
<dbReference type="GO" id="GO:0008234">
    <property type="term" value="F:cysteine-type peptidase activity"/>
    <property type="evidence" value="ECO:0007669"/>
    <property type="project" value="InterPro"/>
</dbReference>